<protein>
    <submittedName>
        <fullName evidence="1">Uncharacterized protein</fullName>
    </submittedName>
</protein>
<reference evidence="1 2" key="1">
    <citation type="journal article" date="2018" name="Front. Plant Sci.">
        <title>Red Clover (Trifolium pratense) and Zigzag Clover (T. medium) - A Picture of Genomic Similarities and Differences.</title>
        <authorList>
            <person name="Dluhosova J."/>
            <person name="Istvanek J."/>
            <person name="Nedelnik J."/>
            <person name="Repkova J."/>
        </authorList>
    </citation>
    <scope>NUCLEOTIDE SEQUENCE [LARGE SCALE GENOMIC DNA]</scope>
    <source>
        <strain evidence="2">cv. 10/8</strain>
        <tissue evidence="1">Leaf</tissue>
    </source>
</reference>
<sequence>FGHDGLGNDKIVLS</sequence>
<evidence type="ECO:0000313" key="1">
    <source>
        <dbReference type="EMBL" id="MCI97716.1"/>
    </source>
</evidence>
<evidence type="ECO:0000313" key="2">
    <source>
        <dbReference type="Proteomes" id="UP000265520"/>
    </source>
</evidence>
<keyword evidence="2" id="KW-1185">Reference proteome</keyword>
<proteinExistence type="predicted"/>
<comment type="caution">
    <text evidence="1">The sequence shown here is derived from an EMBL/GenBank/DDBJ whole genome shotgun (WGS) entry which is preliminary data.</text>
</comment>
<feature type="non-terminal residue" evidence="1">
    <location>
        <position position="1"/>
    </location>
</feature>
<organism evidence="1 2">
    <name type="scientific">Trifolium medium</name>
    <dbReference type="NCBI Taxonomy" id="97028"/>
    <lineage>
        <taxon>Eukaryota</taxon>
        <taxon>Viridiplantae</taxon>
        <taxon>Streptophyta</taxon>
        <taxon>Embryophyta</taxon>
        <taxon>Tracheophyta</taxon>
        <taxon>Spermatophyta</taxon>
        <taxon>Magnoliopsida</taxon>
        <taxon>eudicotyledons</taxon>
        <taxon>Gunneridae</taxon>
        <taxon>Pentapetalae</taxon>
        <taxon>rosids</taxon>
        <taxon>fabids</taxon>
        <taxon>Fabales</taxon>
        <taxon>Fabaceae</taxon>
        <taxon>Papilionoideae</taxon>
        <taxon>50 kb inversion clade</taxon>
        <taxon>NPAAA clade</taxon>
        <taxon>Hologalegina</taxon>
        <taxon>IRL clade</taxon>
        <taxon>Trifolieae</taxon>
        <taxon>Trifolium</taxon>
    </lineage>
</organism>
<dbReference type="Proteomes" id="UP000265520">
    <property type="component" value="Unassembled WGS sequence"/>
</dbReference>
<dbReference type="EMBL" id="LXQA011451992">
    <property type="protein sequence ID" value="MCI97716.1"/>
    <property type="molecule type" value="Genomic_DNA"/>
</dbReference>
<name>A0A392WBX2_9FABA</name>
<accession>A0A392WBX2</accession>